<proteinExistence type="predicted"/>
<accession>A0A8H8UBS5</accession>
<gene>
    <name evidence="1" type="ORF">LOCC1_G007844</name>
</gene>
<reference evidence="1 2" key="1">
    <citation type="submission" date="2018-05" db="EMBL/GenBank/DDBJ databases">
        <title>Genome sequencing and assembly of the regulated plant pathogen Lachnellula willkommii and related sister species for the development of diagnostic species identification markers.</title>
        <authorList>
            <person name="Giroux E."/>
            <person name="Bilodeau G."/>
        </authorList>
    </citation>
    <scope>NUCLEOTIDE SEQUENCE [LARGE SCALE GENOMIC DNA]</scope>
    <source>
        <strain evidence="1 2">CBS 160.35</strain>
    </source>
</reference>
<name>A0A8H8UBS5_9HELO</name>
<dbReference type="EMBL" id="QGMI01000661">
    <property type="protein sequence ID" value="TVY37902.1"/>
    <property type="molecule type" value="Genomic_DNA"/>
</dbReference>
<organism evidence="1 2">
    <name type="scientific">Lachnellula occidentalis</name>
    <dbReference type="NCBI Taxonomy" id="215460"/>
    <lineage>
        <taxon>Eukaryota</taxon>
        <taxon>Fungi</taxon>
        <taxon>Dikarya</taxon>
        <taxon>Ascomycota</taxon>
        <taxon>Pezizomycotina</taxon>
        <taxon>Leotiomycetes</taxon>
        <taxon>Helotiales</taxon>
        <taxon>Lachnaceae</taxon>
        <taxon>Lachnellula</taxon>
    </lineage>
</organism>
<dbReference type="AlphaFoldDB" id="A0A8H8UBS5"/>
<comment type="caution">
    <text evidence="1">The sequence shown here is derived from an EMBL/GenBank/DDBJ whole genome shotgun (WGS) entry which is preliminary data.</text>
</comment>
<dbReference type="OrthoDB" id="3534924at2759"/>
<keyword evidence="2" id="KW-1185">Reference proteome</keyword>
<protein>
    <submittedName>
        <fullName evidence="1">Uncharacterized protein</fullName>
    </submittedName>
</protein>
<evidence type="ECO:0000313" key="2">
    <source>
        <dbReference type="Proteomes" id="UP000443090"/>
    </source>
</evidence>
<evidence type="ECO:0000313" key="1">
    <source>
        <dbReference type="EMBL" id="TVY37902.1"/>
    </source>
</evidence>
<sequence length="109" mass="12679">MAAISSYKGEVLIEWIKEASLFLEIHGFMPYIDGSKRNPLSIKSLYYTKSRPRSLELAIKYLEKETEYSRNTKRALGAIKSTISADNIDRFKDQPIVMIMMIMIFIFVY</sequence>
<dbReference type="Proteomes" id="UP000443090">
    <property type="component" value="Unassembled WGS sequence"/>
</dbReference>